<name>A0A0C3QJ59_9AGAM</name>
<reference evidence="3 4" key="1">
    <citation type="submission" date="2014-04" db="EMBL/GenBank/DDBJ databases">
        <authorList>
            <consortium name="DOE Joint Genome Institute"/>
            <person name="Kuo A."/>
            <person name="Girlanda M."/>
            <person name="Perotto S."/>
            <person name="Kohler A."/>
            <person name="Nagy L.G."/>
            <person name="Floudas D."/>
            <person name="Copeland A."/>
            <person name="Barry K.W."/>
            <person name="Cichocki N."/>
            <person name="Veneault-Fourrey C."/>
            <person name="LaButti K."/>
            <person name="Lindquist E.A."/>
            <person name="Lipzen A."/>
            <person name="Lundell T."/>
            <person name="Morin E."/>
            <person name="Murat C."/>
            <person name="Sun H."/>
            <person name="Tunlid A."/>
            <person name="Henrissat B."/>
            <person name="Grigoriev I.V."/>
            <person name="Hibbett D.S."/>
            <person name="Martin F."/>
            <person name="Nordberg H.P."/>
            <person name="Cantor M.N."/>
            <person name="Hua S.X."/>
        </authorList>
    </citation>
    <scope>NUCLEOTIDE SEQUENCE [LARGE SCALE GENOMIC DNA]</scope>
    <source>
        <strain evidence="3 4">MUT 4182</strain>
    </source>
</reference>
<reference evidence="4" key="2">
    <citation type="submission" date="2015-01" db="EMBL/GenBank/DDBJ databases">
        <title>Evolutionary Origins and Diversification of the Mycorrhizal Mutualists.</title>
        <authorList>
            <consortium name="DOE Joint Genome Institute"/>
            <consortium name="Mycorrhizal Genomics Consortium"/>
            <person name="Kohler A."/>
            <person name="Kuo A."/>
            <person name="Nagy L.G."/>
            <person name="Floudas D."/>
            <person name="Copeland A."/>
            <person name="Barry K.W."/>
            <person name="Cichocki N."/>
            <person name="Veneault-Fourrey C."/>
            <person name="LaButti K."/>
            <person name="Lindquist E.A."/>
            <person name="Lipzen A."/>
            <person name="Lundell T."/>
            <person name="Morin E."/>
            <person name="Murat C."/>
            <person name="Riley R."/>
            <person name="Ohm R."/>
            <person name="Sun H."/>
            <person name="Tunlid A."/>
            <person name="Henrissat B."/>
            <person name="Grigoriev I.V."/>
            <person name="Hibbett D.S."/>
            <person name="Martin F."/>
        </authorList>
    </citation>
    <scope>NUCLEOTIDE SEQUENCE [LARGE SCALE GENOMIC DNA]</scope>
    <source>
        <strain evidence="4">MUT 4182</strain>
    </source>
</reference>
<sequence length="170" mass="18494">MAQSRTTKKTTTSSNPMTRSMTSSLPSIMSLSTSSNVPSPTTSESIGPRSRKSIGVAGVIGIILAIAVLVVIGVVWRKHRQHKAVKARMLARSQTTIEQTAMPLKAQGAFQRSTYISLNRGGNLPSESSAQLVQTDDHELHQGSQDSEQIQAQKHYQPTSGYSYPGERLW</sequence>
<keyword evidence="2" id="KW-0812">Transmembrane</keyword>
<feature type="compositionally biased region" description="Polar residues" evidence="1">
    <location>
        <begin position="142"/>
        <end position="162"/>
    </location>
</feature>
<accession>A0A0C3QJ59</accession>
<feature type="compositionally biased region" description="Low complexity" evidence="1">
    <location>
        <begin position="9"/>
        <end position="45"/>
    </location>
</feature>
<evidence type="ECO:0000313" key="4">
    <source>
        <dbReference type="Proteomes" id="UP000054248"/>
    </source>
</evidence>
<keyword evidence="2" id="KW-1133">Transmembrane helix</keyword>
<keyword evidence="2" id="KW-0472">Membrane</keyword>
<feature type="region of interest" description="Disordered" evidence="1">
    <location>
        <begin position="1"/>
        <end position="49"/>
    </location>
</feature>
<protein>
    <recommendedName>
        <fullName evidence="5">Mid2 domain-containing protein</fullName>
    </recommendedName>
</protein>
<evidence type="ECO:0000256" key="2">
    <source>
        <dbReference type="SAM" id="Phobius"/>
    </source>
</evidence>
<proteinExistence type="predicted"/>
<organism evidence="3 4">
    <name type="scientific">Tulasnella calospora MUT 4182</name>
    <dbReference type="NCBI Taxonomy" id="1051891"/>
    <lineage>
        <taxon>Eukaryota</taxon>
        <taxon>Fungi</taxon>
        <taxon>Dikarya</taxon>
        <taxon>Basidiomycota</taxon>
        <taxon>Agaricomycotina</taxon>
        <taxon>Agaricomycetes</taxon>
        <taxon>Cantharellales</taxon>
        <taxon>Tulasnellaceae</taxon>
        <taxon>Tulasnella</taxon>
    </lineage>
</organism>
<evidence type="ECO:0000256" key="1">
    <source>
        <dbReference type="SAM" id="MobiDB-lite"/>
    </source>
</evidence>
<evidence type="ECO:0000313" key="3">
    <source>
        <dbReference type="EMBL" id="KIO27056.1"/>
    </source>
</evidence>
<gene>
    <name evidence="3" type="ORF">M407DRAFT_23744</name>
</gene>
<feature type="transmembrane region" description="Helical" evidence="2">
    <location>
        <begin position="53"/>
        <end position="76"/>
    </location>
</feature>
<dbReference type="EMBL" id="KN823015">
    <property type="protein sequence ID" value="KIO27056.1"/>
    <property type="molecule type" value="Genomic_DNA"/>
</dbReference>
<dbReference type="AlphaFoldDB" id="A0A0C3QJ59"/>
<dbReference type="HOGENOM" id="CLU_1571770_0_0_1"/>
<dbReference type="Proteomes" id="UP000054248">
    <property type="component" value="Unassembled WGS sequence"/>
</dbReference>
<feature type="region of interest" description="Disordered" evidence="1">
    <location>
        <begin position="126"/>
        <end position="170"/>
    </location>
</feature>
<keyword evidence="4" id="KW-1185">Reference proteome</keyword>
<evidence type="ECO:0008006" key="5">
    <source>
        <dbReference type="Google" id="ProtNLM"/>
    </source>
</evidence>